<dbReference type="InterPro" id="IPR041078">
    <property type="entry name" value="Plavaka"/>
</dbReference>
<dbReference type="AlphaFoldDB" id="A0AAD4BHN1"/>
<proteinExistence type="predicted"/>
<dbReference type="EMBL" id="WHUW01000056">
    <property type="protein sequence ID" value="KAF8430846.1"/>
    <property type="molecule type" value="Genomic_DNA"/>
</dbReference>
<reference evidence="1" key="1">
    <citation type="submission" date="2019-10" db="EMBL/GenBank/DDBJ databases">
        <authorList>
            <consortium name="DOE Joint Genome Institute"/>
            <person name="Kuo A."/>
            <person name="Miyauchi S."/>
            <person name="Kiss E."/>
            <person name="Drula E."/>
            <person name="Kohler A."/>
            <person name="Sanchez-Garcia M."/>
            <person name="Andreopoulos B."/>
            <person name="Barry K.W."/>
            <person name="Bonito G."/>
            <person name="Buee M."/>
            <person name="Carver A."/>
            <person name="Chen C."/>
            <person name="Cichocki N."/>
            <person name="Clum A."/>
            <person name="Culley D."/>
            <person name="Crous P.W."/>
            <person name="Fauchery L."/>
            <person name="Girlanda M."/>
            <person name="Hayes R."/>
            <person name="Keri Z."/>
            <person name="LaButti K."/>
            <person name="Lipzen A."/>
            <person name="Lombard V."/>
            <person name="Magnuson J."/>
            <person name="Maillard F."/>
            <person name="Morin E."/>
            <person name="Murat C."/>
            <person name="Nolan M."/>
            <person name="Ohm R."/>
            <person name="Pangilinan J."/>
            <person name="Pereira M."/>
            <person name="Perotto S."/>
            <person name="Peter M."/>
            <person name="Riley R."/>
            <person name="Sitrit Y."/>
            <person name="Stielow B."/>
            <person name="Szollosi G."/>
            <person name="Zifcakova L."/>
            <person name="Stursova M."/>
            <person name="Spatafora J.W."/>
            <person name="Tedersoo L."/>
            <person name="Vaario L.-M."/>
            <person name="Yamada A."/>
            <person name="Yan M."/>
            <person name="Wang P."/>
            <person name="Xu J."/>
            <person name="Bruns T."/>
            <person name="Baldrian P."/>
            <person name="Vilgalys R."/>
            <person name="Henrissat B."/>
            <person name="Grigoriev I.V."/>
            <person name="Hibbett D."/>
            <person name="Nagy L.G."/>
            <person name="Martin F.M."/>
        </authorList>
    </citation>
    <scope>NUCLEOTIDE SEQUENCE</scope>
    <source>
        <strain evidence="1">BED1</strain>
    </source>
</reference>
<dbReference type="Pfam" id="PF18759">
    <property type="entry name" value="Plavaka"/>
    <property type="match status" value="1"/>
</dbReference>
<evidence type="ECO:0000313" key="1">
    <source>
        <dbReference type="EMBL" id="KAF8430846.1"/>
    </source>
</evidence>
<comment type="caution">
    <text evidence="1">The sequence shown here is derived from an EMBL/GenBank/DDBJ whole genome shotgun (WGS) entry which is preliminary data.</text>
</comment>
<dbReference type="Proteomes" id="UP001194468">
    <property type="component" value="Unassembled WGS sequence"/>
</dbReference>
<reference evidence="1" key="2">
    <citation type="journal article" date="2020" name="Nat. Commun.">
        <title>Large-scale genome sequencing of mycorrhizal fungi provides insights into the early evolution of symbiotic traits.</title>
        <authorList>
            <person name="Miyauchi S."/>
            <person name="Kiss E."/>
            <person name="Kuo A."/>
            <person name="Drula E."/>
            <person name="Kohler A."/>
            <person name="Sanchez-Garcia M."/>
            <person name="Morin E."/>
            <person name="Andreopoulos B."/>
            <person name="Barry K.W."/>
            <person name="Bonito G."/>
            <person name="Buee M."/>
            <person name="Carver A."/>
            <person name="Chen C."/>
            <person name="Cichocki N."/>
            <person name="Clum A."/>
            <person name="Culley D."/>
            <person name="Crous P.W."/>
            <person name="Fauchery L."/>
            <person name="Girlanda M."/>
            <person name="Hayes R.D."/>
            <person name="Keri Z."/>
            <person name="LaButti K."/>
            <person name="Lipzen A."/>
            <person name="Lombard V."/>
            <person name="Magnuson J."/>
            <person name="Maillard F."/>
            <person name="Murat C."/>
            <person name="Nolan M."/>
            <person name="Ohm R.A."/>
            <person name="Pangilinan J."/>
            <person name="Pereira M.F."/>
            <person name="Perotto S."/>
            <person name="Peter M."/>
            <person name="Pfister S."/>
            <person name="Riley R."/>
            <person name="Sitrit Y."/>
            <person name="Stielow J.B."/>
            <person name="Szollosi G."/>
            <person name="Zifcakova L."/>
            <person name="Stursova M."/>
            <person name="Spatafora J.W."/>
            <person name="Tedersoo L."/>
            <person name="Vaario L.M."/>
            <person name="Yamada A."/>
            <person name="Yan M."/>
            <person name="Wang P."/>
            <person name="Xu J."/>
            <person name="Bruns T."/>
            <person name="Baldrian P."/>
            <person name="Vilgalys R."/>
            <person name="Dunand C."/>
            <person name="Henrissat B."/>
            <person name="Grigoriev I.V."/>
            <person name="Hibbett D."/>
            <person name="Nagy L.G."/>
            <person name="Martin F.M."/>
        </authorList>
    </citation>
    <scope>NUCLEOTIDE SEQUENCE</scope>
    <source>
        <strain evidence="1">BED1</strain>
    </source>
</reference>
<accession>A0AAD4BHN1</accession>
<keyword evidence="2" id="KW-1185">Reference proteome</keyword>
<feature type="non-terminal residue" evidence="1">
    <location>
        <position position="1"/>
    </location>
</feature>
<protein>
    <submittedName>
        <fullName evidence="1">Uncharacterized protein</fullName>
    </submittedName>
</protein>
<sequence>TGIRRVILHVHNTIRTGLNAFGVLREYPHRPSYDPDAFVASDALTYRGRQPPPKPIFPTPAETPPPPWPFQNMSIYRLMKWRYTGGITKSQHEVDRLVHEVLLADDFHADHLSGFRMDTQNSVLDATSTRASDGWREADVNIKIPTRTPDMSGNYHQLFTISGLLYRPITDILKAVFSSPAAKHFHLFPFKRFWQNTEDGSEQRIFDELYTSNAWLKAHDDLQKQPNEPGCKLEKVVAAIMFSSDATMLASFGTAKAWPVYLYFGNASKYTRAQPSSGACQHIAFIPSVSEIFL</sequence>
<name>A0AAD4BHN1_BOLED</name>
<gene>
    <name evidence="1" type="ORF">L210DRAFT_3417028</name>
</gene>
<evidence type="ECO:0000313" key="2">
    <source>
        <dbReference type="Proteomes" id="UP001194468"/>
    </source>
</evidence>
<organism evidence="1 2">
    <name type="scientific">Boletus edulis BED1</name>
    <dbReference type="NCBI Taxonomy" id="1328754"/>
    <lineage>
        <taxon>Eukaryota</taxon>
        <taxon>Fungi</taxon>
        <taxon>Dikarya</taxon>
        <taxon>Basidiomycota</taxon>
        <taxon>Agaricomycotina</taxon>
        <taxon>Agaricomycetes</taxon>
        <taxon>Agaricomycetidae</taxon>
        <taxon>Boletales</taxon>
        <taxon>Boletineae</taxon>
        <taxon>Boletaceae</taxon>
        <taxon>Boletoideae</taxon>
        <taxon>Boletus</taxon>
    </lineage>
</organism>